<protein>
    <recommendedName>
        <fullName evidence="3">cutinase</fullName>
        <ecNumber evidence="3">3.1.1.74</ecNumber>
    </recommendedName>
</protein>
<dbReference type="GO" id="GO:0005576">
    <property type="term" value="C:extracellular region"/>
    <property type="evidence" value="ECO:0007669"/>
    <property type="project" value="UniProtKB-SubCell"/>
</dbReference>
<dbReference type="GO" id="GO:0016052">
    <property type="term" value="P:carbohydrate catabolic process"/>
    <property type="evidence" value="ECO:0007669"/>
    <property type="project" value="TreeGrafter"/>
</dbReference>
<feature type="disulfide bond" evidence="11">
    <location>
        <begin position="101"/>
        <end position="177"/>
    </location>
</feature>
<keyword evidence="8 11" id="KW-1015">Disulfide bond</keyword>
<keyword evidence="4" id="KW-0719">Serine esterase</keyword>
<keyword evidence="7" id="KW-0378">Hydrolase</keyword>
<feature type="active site" description="Nucleophile" evidence="10">
    <location>
        <position position="188"/>
    </location>
</feature>
<evidence type="ECO:0000313" key="14">
    <source>
        <dbReference type="Proteomes" id="UP001321760"/>
    </source>
</evidence>
<evidence type="ECO:0000256" key="1">
    <source>
        <dbReference type="ARBA" id="ARBA00004613"/>
    </source>
</evidence>
<dbReference type="Proteomes" id="UP001321760">
    <property type="component" value="Unassembled WGS sequence"/>
</dbReference>
<accession>A0AAV9GT90</accession>
<dbReference type="EMBL" id="MU865931">
    <property type="protein sequence ID" value="KAK4450770.1"/>
    <property type="molecule type" value="Genomic_DNA"/>
</dbReference>
<dbReference type="SUPFAM" id="SSF53474">
    <property type="entry name" value="alpha/beta-Hydrolases"/>
    <property type="match status" value="1"/>
</dbReference>
<evidence type="ECO:0000256" key="12">
    <source>
        <dbReference type="SAM" id="SignalP"/>
    </source>
</evidence>
<dbReference type="AlphaFoldDB" id="A0AAV9GT90"/>
<name>A0AAV9GT90_9PEZI</name>
<evidence type="ECO:0000256" key="4">
    <source>
        <dbReference type="ARBA" id="ARBA00022487"/>
    </source>
</evidence>
<feature type="disulfide bond" evidence="11">
    <location>
        <begin position="236"/>
        <end position="243"/>
    </location>
</feature>
<dbReference type="PANTHER" id="PTHR48250">
    <property type="entry name" value="CUTINASE 2-RELATED"/>
    <property type="match status" value="1"/>
</dbReference>
<gene>
    <name evidence="13" type="ORF">QBC34DRAFT_65036</name>
</gene>
<evidence type="ECO:0000256" key="11">
    <source>
        <dbReference type="PIRSR" id="PIRSR611150-2"/>
    </source>
</evidence>
<proteinExistence type="inferred from homology"/>
<dbReference type="SMART" id="SM01110">
    <property type="entry name" value="Cutinase"/>
    <property type="match status" value="1"/>
</dbReference>
<keyword evidence="14" id="KW-1185">Reference proteome</keyword>
<dbReference type="InterPro" id="IPR043579">
    <property type="entry name" value="CUTINASE_2"/>
</dbReference>
<reference evidence="13" key="2">
    <citation type="submission" date="2023-05" db="EMBL/GenBank/DDBJ databases">
        <authorList>
            <consortium name="Lawrence Berkeley National Laboratory"/>
            <person name="Steindorff A."/>
            <person name="Hensen N."/>
            <person name="Bonometti L."/>
            <person name="Westerberg I."/>
            <person name="Brannstrom I.O."/>
            <person name="Guillou S."/>
            <person name="Cros-Aarteil S."/>
            <person name="Calhoun S."/>
            <person name="Haridas S."/>
            <person name="Kuo A."/>
            <person name="Mondo S."/>
            <person name="Pangilinan J."/>
            <person name="Riley R."/>
            <person name="Labutti K."/>
            <person name="Andreopoulos B."/>
            <person name="Lipzen A."/>
            <person name="Chen C."/>
            <person name="Yanf M."/>
            <person name="Daum C."/>
            <person name="Ng V."/>
            <person name="Clum A."/>
            <person name="Ohm R."/>
            <person name="Martin F."/>
            <person name="Silar P."/>
            <person name="Natvig D."/>
            <person name="Lalanne C."/>
            <person name="Gautier V."/>
            <person name="Ament-Velasquez S.L."/>
            <person name="Kruys A."/>
            <person name="Hutchinson M.I."/>
            <person name="Powell A.J."/>
            <person name="Barry K."/>
            <person name="Miller A.N."/>
            <person name="Grigoriev I.V."/>
            <person name="Debuchy R."/>
            <person name="Gladieux P."/>
            <person name="Thoren M.H."/>
            <person name="Johannesson H."/>
        </authorList>
    </citation>
    <scope>NUCLEOTIDE SEQUENCE</scope>
    <source>
        <strain evidence="13">PSN243</strain>
    </source>
</reference>
<dbReference type="PROSITE" id="PS00931">
    <property type="entry name" value="CUTINASE_2"/>
    <property type="match status" value="1"/>
</dbReference>
<evidence type="ECO:0000256" key="3">
    <source>
        <dbReference type="ARBA" id="ARBA00013095"/>
    </source>
</evidence>
<organism evidence="13 14">
    <name type="scientific">Podospora aff. communis PSN243</name>
    <dbReference type="NCBI Taxonomy" id="3040156"/>
    <lineage>
        <taxon>Eukaryota</taxon>
        <taxon>Fungi</taxon>
        <taxon>Dikarya</taxon>
        <taxon>Ascomycota</taxon>
        <taxon>Pezizomycotina</taxon>
        <taxon>Sordariomycetes</taxon>
        <taxon>Sordariomycetidae</taxon>
        <taxon>Sordariales</taxon>
        <taxon>Podosporaceae</taxon>
        <taxon>Podospora</taxon>
    </lineage>
</organism>
<dbReference type="PRINTS" id="PR00129">
    <property type="entry name" value="CUTINASE"/>
</dbReference>
<evidence type="ECO:0000256" key="8">
    <source>
        <dbReference type="ARBA" id="ARBA00023157"/>
    </source>
</evidence>
<evidence type="ECO:0000256" key="5">
    <source>
        <dbReference type="ARBA" id="ARBA00022525"/>
    </source>
</evidence>
<keyword evidence="6 12" id="KW-0732">Signal</keyword>
<dbReference type="InterPro" id="IPR011150">
    <property type="entry name" value="Cutinase_monf"/>
</dbReference>
<feature type="chain" id="PRO_5043798998" description="cutinase" evidence="12">
    <location>
        <begin position="17"/>
        <end position="271"/>
    </location>
</feature>
<evidence type="ECO:0000256" key="9">
    <source>
        <dbReference type="ARBA" id="ARBA00034045"/>
    </source>
</evidence>
<comment type="subcellular location">
    <subcellularLocation>
        <location evidence="1">Secreted</location>
    </subcellularLocation>
</comment>
<evidence type="ECO:0000313" key="13">
    <source>
        <dbReference type="EMBL" id="KAK4450770.1"/>
    </source>
</evidence>
<reference evidence="13" key="1">
    <citation type="journal article" date="2023" name="Mol. Phylogenet. Evol.">
        <title>Genome-scale phylogeny and comparative genomics of the fungal order Sordariales.</title>
        <authorList>
            <person name="Hensen N."/>
            <person name="Bonometti L."/>
            <person name="Westerberg I."/>
            <person name="Brannstrom I.O."/>
            <person name="Guillou S."/>
            <person name="Cros-Aarteil S."/>
            <person name="Calhoun S."/>
            <person name="Haridas S."/>
            <person name="Kuo A."/>
            <person name="Mondo S."/>
            <person name="Pangilinan J."/>
            <person name="Riley R."/>
            <person name="LaButti K."/>
            <person name="Andreopoulos B."/>
            <person name="Lipzen A."/>
            <person name="Chen C."/>
            <person name="Yan M."/>
            <person name="Daum C."/>
            <person name="Ng V."/>
            <person name="Clum A."/>
            <person name="Steindorff A."/>
            <person name="Ohm R.A."/>
            <person name="Martin F."/>
            <person name="Silar P."/>
            <person name="Natvig D.O."/>
            <person name="Lalanne C."/>
            <person name="Gautier V."/>
            <person name="Ament-Velasquez S.L."/>
            <person name="Kruys A."/>
            <person name="Hutchinson M.I."/>
            <person name="Powell A.J."/>
            <person name="Barry K."/>
            <person name="Miller A.N."/>
            <person name="Grigoriev I.V."/>
            <person name="Debuchy R."/>
            <person name="Gladieux P."/>
            <person name="Hiltunen Thoren M."/>
            <person name="Johannesson H."/>
        </authorList>
    </citation>
    <scope>NUCLEOTIDE SEQUENCE</scope>
    <source>
        <strain evidence="13">PSN243</strain>
    </source>
</reference>
<dbReference type="InterPro" id="IPR000675">
    <property type="entry name" value="Cutinase/axe"/>
</dbReference>
<comment type="similarity">
    <text evidence="2">Belongs to the cutinase family.</text>
</comment>
<dbReference type="GO" id="GO:0050525">
    <property type="term" value="F:cutinase activity"/>
    <property type="evidence" value="ECO:0007669"/>
    <property type="project" value="UniProtKB-EC"/>
</dbReference>
<dbReference type="PANTHER" id="PTHR48250:SF1">
    <property type="entry name" value="CUTINASE"/>
    <property type="match status" value="1"/>
</dbReference>
<keyword evidence="5" id="KW-0964">Secreted</keyword>
<dbReference type="EC" id="3.1.1.74" evidence="3"/>
<evidence type="ECO:0000256" key="7">
    <source>
        <dbReference type="ARBA" id="ARBA00022801"/>
    </source>
</evidence>
<sequence>MRTSIFLHFAVTWAAAATRDPASSPSIRAGRNPLSHKTDNGDFGVNLDTTPLNTVLYWISNLFPFNILVKDAGDLTTIAENTLVSILGVSTIQDTVTDNQCANMTILFARGTSEVGNVGAVVGPEFFDAVAARLSTGSTLAVRGVEYSASVPGFLQGGDPAGSQRMADEVSHVLEVCPDTDLVMAGYSQGGQIVHNAAALLDPSLSSLVSSTVIFGDPNYPQAVAGVPVSRQLVVCHDLDDICAGGDVIFLSHLTYAADVDQAADFVMGHF</sequence>
<comment type="catalytic activity">
    <reaction evidence="9">
        <text>cutin + H2O = cutin monomers.</text>
        <dbReference type="EC" id="3.1.1.74"/>
    </reaction>
</comment>
<dbReference type="Pfam" id="PF01083">
    <property type="entry name" value="Cutinase"/>
    <property type="match status" value="1"/>
</dbReference>
<dbReference type="InterPro" id="IPR029058">
    <property type="entry name" value="AB_hydrolase_fold"/>
</dbReference>
<evidence type="ECO:0000256" key="10">
    <source>
        <dbReference type="PIRSR" id="PIRSR611150-1"/>
    </source>
</evidence>
<feature type="signal peptide" evidence="12">
    <location>
        <begin position="1"/>
        <end position="16"/>
    </location>
</feature>
<evidence type="ECO:0000256" key="6">
    <source>
        <dbReference type="ARBA" id="ARBA00022729"/>
    </source>
</evidence>
<evidence type="ECO:0000256" key="2">
    <source>
        <dbReference type="ARBA" id="ARBA00007534"/>
    </source>
</evidence>
<feature type="active site" evidence="10">
    <location>
        <position position="240"/>
    </location>
</feature>
<feature type="active site" description="Proton donor/acceptor" evidence="10">
    <location>
        <position position="253"/>
    </location>
</feature>
<comment type="caution">
    <text evidence="13">The sequence shown here is derived from an EMBL/GenBank/DDBJ whole genome shotgun (WGS) entry which is preliminary data.</text>
</comment>
<dbReference type="Gene3D" id="3.40.50.1820">
    <property type="entry name" value="alpha/beta hydrolase"/>
    <property type="match status" value="1"/>
</dbReference>